<keyword evidence="2" id="KW-0472">Membrane</keyword>
<organism evidence="3">
    <name type="scientific">marine metagenome</name>
    <dbReference type="NCBI Taxonomy" id="408172"/>
    <lineage>
        <taxon>unclassified sequences</taxon>
        <taxon>metagenomes</taxon>
        <taxon>ecological metagenomes</taxon>
    </lineage>
</organism>
<feature type="compositionally biased region" description="Basic and acidic residues" evidence="1">
    <location>
        <begin position="61"/>
        <end position="84"/>
    </location>
</feature>
<sequence length="406" mass="45367">MGTSSGATCSWPGCDQPPTWGQIESGVWTRLCAVHLHPDLERHRLSLDPTTSEASSAPTPDKGETGSDSDRLTARERASAEESQRTVTGGIATCSWPTCARQRLNVIEGQPWCGVHGHPGFANFRQDPTSLESPTSLERELFVNSAVSYNFWTDSIEDEDREQLRLAVSEMEKVAARKRRWGIGATVAALAAVALLIVTFQHGLQDVGMHTGDKYTQVFGLFLLTLFVGAFSLGNFGRWRTLARSLKPPVSPRLQANSEERFNAWLEDLETTDPDHHAEIVEWFRQVEWARQEEARIERERQARLRARSASQEWPSVGGGLYDPNVGWVRGERANAIRAERANAWTSYLNPTQESYPQQQEQARQAAYQPSQNASRSEPTCVFCDRPGMHQTASGLMCGIHLHHLM</sequence>
<evidence type="ECO:0000313" key="3">
    <source>
        <dbReference type="EMBL" id="SVB87255.1"/>
    </source>
</evidence>
<evidence type="ECO:0000256" key="1">
    <source>
        <dbReference type="SAM" id="MobiDB-lite"/>
    </source>
</evidence>
<keyword evidence="2" id="KW-1133">Transmembrane helix</keyword>
<proteinExistence type="predicted"/>
<evidence type="ECO:0000256" key="2">
    <source>
        <dbReference type="SAM" id="Phobius"/>
    </source>
</evidence>
<feature type="region of interest" description="Disordered" evidence="1">
    <location>
        <begin position="44"/>
        <end position="87"/>
    </location>
</feature>
<feature type="transmembrane region" description="Helical" evidence="2">
    <location>
        <begin position="181"/>
        <end position="203"/>
    </location>
</feature>
<feature type="compositionally biased region" description="Polar residues" evidence="1">
    <location>
        <begin position="48"/>
        <end position="58"/>
    </location>
</feature>
<feature type="compositionally biased region" description="Low complexity" evidence="1">
    <location>
        <begin position="353"/>
        <end position="370"/>
    </location>
</feature>
<protein>
    <submittedName>
        <fullName evidence="3">Uncharacterized protein</fullName>
    </submittedName>
</protein>
<dbReference type="EMBL" id="UINC01061553">
    <property type="protein sequence ID" value="SVB87255.1"/>
    <property type="molecule type" value="Genomic_DNA"/>
</dbReference>
<feature type="transmembrane region" description="Helical" evidence="2">
    <location>
        <begin position="215"/>
        <end position="237"/>
    </location>
</feature>
<accession>A0A382HJL5</accession>
<feature type="region of interest" description="Disordered" evidence="1">
    <location>
        <begin position="352"/>
        <end position="379"/>
    </location>
</feature>
<keyword evidence="2" id="KW-0812">Transmembrane</keyword>
<reference evidence="3" key="1">
    <citation type="submission" date="2018-05" db="EMBL/GenBank/DDBJ databases">
        <authorList>
            <person name="Lanie J.A."/>
            <person name="Ng W.-L."/>
            <person name="Kazmierczak K.M."/>
            <person name="Andrzejewski T.M."/>
            <person name="Davidsen T.M."/>
            <person name="Wayne K.J."/>
            <person name="Tettelin H."/>
            <person name="Glass J.I."/>
            <person name="Rusch D."/>
            <person name="Podicherti R."/>
            <person name="Tsui H.-C.T."/>
            <person name="Winkler M.E."/>
        </authorList>
    </citation>
    <scope>NUCLEOTIDE SEQUENCE</scope>
</reference>
<name>A0A382HJL5_9ZZZZ</name>
<dbReference type="AlphaFoldDB" id="A0A382HJL5"/>
<gene>
    <name evidence="3" type="ORF">METZ01_LOCUS240109</name>
</gene>